<gene>
    <name evidence="1" type="ORF">ACFQU0_06090</name>
</gene>
<reference evidence="2" key="1">
    <citation type="journal article" date="2019" name="Int. J. Syst. Evol. Microbiol.">
        <title>The Global Catalogue of Microorganisms (GCM) 10K type strain sequencing project: providing services to taxonomists for standard genome sequencing and annotation.</title>
        <authorList>
            <consortium name="The Broad Institute Genomics Platform"/>
            <consortium name="The Broad Institute Genome Sequencing Center for Infectious Disease"/>
            <person name="Wu L."/>
            <person name="Ma J."/>
        </authorList>
    </citation>
    <scope>NUCLEOTIDE SEQUENCE [LARGE SCALE GENOMIC DNA]</scope>
    <source>
        <strain evidence="2">CCUG 53903</strain>
    </source>
</reference>
<organism evidence="1 2">
    <name type="scientific">Hydrogenophaga defluvii</name>
    <dbReference type="NCBI Taxonomy" id="249410"/>
    <lineage>
        <taxon>Bacteria</taxon>
        <taxon>Pseudomonadati</taxon>
        <taxon>Pseudomonadota</taxon>
        <taxon>Betaproteobacteria</taxon>
        <taxon>Burkholderiales</taxon>
        <taxon>Comamonadaceae</taxon>
        <taxon>Hydrogenophaga</taxon>
    </lineage>
</organism>
<keyword evidence="2" id="KW-1185">Reference proteome</keyword>
<evidence type="ECO:0008006" key="3">
    <source>
        <dbReference type="Google" id="ProtNLM"/>
    </source>
</evidence>
<sequence length="252" mass="27565">MSPARHLRCVALVWAWMWAWVLVGCAATPAPKGEVTSAPTTAAELGQSDVNRMATLGMRANLDSLMSLADKLYRRNPREWRKGGATGREEALQRLRVAIEQRQPWPALQGRRDIAALALALSPDFAADRVAAFIAATADMVIVAHGGKTEFYLIDSLDAQSLYNAARNVEIAVWMLAQRRDASGQPLLLADEIGAQTRNLSFEREFGKVVARLDLLAAVSAEKYRRAVVSYVQNLLGGTLLQFLPVRAVVAP</sequence>
<evidence type="ECO:0000313" key="1">
    <source>
        <dbReference type="EMBL" id="MFC7459995.1"/>
    </source>
</evidence>
<name>A0ABW2SAB7_9BURK</name>
<dbReference type="RefSeq" id="WP_382199275.1">
    <property type="nucleotide sequence ID" value="NZ_JBHTBZ010000013.1"/>
</dbReference>
<proteinExistence type="predicted"/>
<comment type="caution">
    <text evidence="1">The sequence shown here is derived from an EMBL/GenBank/DDBJ whole genome shotgun (WGS) entry which is preliminary data.</text>
</comment>
<dbReference type="PROSITE" id="PS51257">
    <property type="entry name" value="PROKAR_LIPOPROTEIN"/>
    <property type="match status" value="1"/>
</dbReference>
<dbReference type="EMBL" id="JBHTBZ010000013">
    <property type="protein sequence ID" value="MFC7459995.1"/>
    <property type="molecule type" value="Genomic_DNA"/>
</dbReference>
<dbReference type="Proteomes" id="UP001596457">
    <property type="component" value="Unassembled WGS sequence"/>
</dbReference>
<evidence type="ECO:0000313" key="2">
    <source>
        <dbReference type="Proteomes" id="UP001596457"/>
    </source>
</evidence>
<protein>
    <recommendedName>
        <fullName evidence="3">Lipoprotein</fullName>
    </recommendedName>
</protein>
<accession>A0ABW2SAB7</accession>